<dbReference type="Pfam" id="PF13618">
    <property type="entry name" value="Gluconate_2-dh3"/>
    <property type="match status" value="1"/>
</dbReference>
<organism evidence="2 3">
    <name type="scientific">Methylohalomonas lacus</name>
    <dbReference type="NCBI Taxonomy" id="398773"/>
    <lineage>
        <taxon>Bacteria</taxon>
        <taxon>Pseudomonadati</taxon>
        <taxon>Pseudomonadota</taxon>
        <taxon>Gammaproteobacteria</taxon>
        <taxon>Methylohalomonadales</taxon>
        <taxon>Methylohalomonadaceae</taxon>
        <taxon>Methylohalomonas</taxon>
    </lineage>
</organism>
<evidence type="ECO:0000256" key="1">
    <source>
        <dbReference type="SAM" id="MobiDB-lite"/>
    </source>
</evidence>
<dbReference type="InterPro" id="IPR027056">
    <property type="entry name" value="Gluconate_2DH_su3"/>
</dbReference>
<dbReference type="Proteomes" id="UP001204445">
    <property type="component" value="Unassembled WGS sequence"/>
</dbReference>
<protein>
    <recommendedName>
        <fullName evidence="4">Gluconate 2-dehydrogenase subunit 3 family protein</fullName>
    </recommendedName>
</protein>
<dbReference type="EMBL" id="JANUCT010000014">
    <property type="protein sequence ID" value="MCS3904020.1"/>
    <property type="molecule type" value="Genomic_DNA"/>
</dbReference>
<gene>
    <name evidence="2" type="ORF">J2T55_002052</name>
</gene>
<reference evidence="2" key="1">
    <citation type="submission" date="2022-08" db="EMBL/GenBank/DDBJ databases">
        <title>Genomic Encyclopedia of Type Strains, Phase III (KMG-III): the genomes of soil and plant-associated and newly described type strains.</title>
        <authorList>
            <person name="Whitman W."/>
        </authorList>
    </citation>
    <scope>NUCLEOTIDE SEQUENCE</scope>
    <source>
        <strain evidence="2">HMT 1</strain>
    </source>
</reference>
<sequence length="163" mass="18696">MPFTRRTLLKLIPLTLLIQWPWRGAFAATGFKTTLAVFLDTLMPADETPAASELGIDQALLERAAADDRYERLIRNGCGLLDRVSQRAYARDFSELDEAQRIRIVEFFERQGPRTLARAFFRSVRDDLFELYYSQPQSWPGLGMDRPPQPAGYMDYQRPPGHG</sequence>
<evidence type="ECO:0008006" key="4">
    <source>
        <dbReference type="Google" id="ProtNLM"/>
    </source>
</evidence>
<evidence type="ECO:0000313" key="2">
    <source>
        <dbReference type="EMBL" id="MCS3904020.1"/>
    </source>
</evidence>
<feature type="region of interest" description="Disordered" evidence="1">
    <location>
        <begin position="140"/>
        <end position="163"/>
    </location>
</feature>
<comment type="caution">
    <text evidence="2">The sequence shown here is derived from an EMBL/GenBank/DDBJ whole genome shotgun (WGS) entry which is preliminary data.</text>
</comment>
<proteinExistence type="predicted"/>
<keyword evidence="3" id="KW-1185">Reference proteome</keyword>
<name>A0AAE3HKH5_9GAMM</name>
<evidence type="ECO:0000313" key="3">
    <source>
        <dbReference type="Proteomes" id="UP001204445"/>
    </source>
</evidence>
<accession>A0AAE3HKH5</accession>
<dbReference type="AlphaFoldDB" id="A0AAE3HKH5"/>
<dbReference type="RefSeq" id="WP_259056033.1">
    <property type="nucleotide sequence ID" value="NZ_JANUCT010000014.1"/>
</dbReference>